<reference evidence="7 8" key="1">
    <citation type="submission" date="2020-08" db="EMBL/GenBank/DDBJ databases">
        <authorList>
            <person name="Newling K."/>
            <person name="Davey J."/>
            <person name="Forrester S."/>
        </authorList>
    </citation>
    <scope>NUCLEOTIDE SEQUENCE [LARGE SCALE GENOMIC DNA]</scope>
    <source>
        <strain evidence="8">Crithidia deanei Carvalho (ATCC PRA-265)</strain>
    </source>
</reference>
<dbReference type="GO" id="GO:0005938">
    <property type="term" value="C:cell cortex"/>
    <property type="evidence" value="ECO:0007669"/>
    <property type="project" value="TreeGrafter"/>
</dbReference>
<dbReference type="GO" id="GO:0003785">
    <property type="term" value="F:actin monomer binding"/>
    <property type="evidence" value="ECO:0007669"/>
    <property type="project" value="TreeGrafter"/>
</dbReference>
<dbReference type="InterPro" id="IPR036140">
    <property type="entry name" value="PFN_sf"/>
</dbReference>
<comment type="similarity">
    <text evidence="2 6">Belongs to the profilin family.</text>
</comment>
<protein>
    <recommendedName>
        <fullName evidence="6">Profilin</fullName>
    </recommendedName>
</protein>
<evidence type="ECO:0000256" key="5">
    <source>
        <dbReference type="ARBA" id="ARBA00023212"/>
    </source>
</evidence>
<evidence type="ECO:0000256" key="3">
    <source>
        <dbReference type="ARBA" id="ARBA00022490"/>
    </source>
</evidence>
<dbReference type="OrthoDB" id="421374at2759"/>
<dbReference type="Pfam" id="PF00235">
    <property type="entry name" value="Profilin"/>
    <property type="match status" value="1"/>
</dbReference>
<evidence type="ECO:0000256" key="4">
    <source>
        <dbReference type="ARBA" id="ARBA00023203"/>
    </source>
</evidence>
<comment type="subcellular location">
    <subcellularLocation>
        <location evidence="1">Cytoplasm</location>
        <location evidence="1">Cytoskeleton</location>
    </subcellularLocation>
</comment>
<keyword evidence="4 6" id="KW-0009">Actin-binding</keyword>
<keyword evidence="3" id="KW-0963">Cytoplasm</keyword>
<dbReference type="PANTHER" id="PTHR11604:SF0">
    <property type="entry name" value="PROFILIN"/>
    <property type="match status" value="1"/>
</dbReference>
<evidence type="ECO:0000313" key="8">
    <source>
        <dbReference type="Proteomes" id="UP000515908"/>
    </source>
</evidence>
<dbReference type="SMART" id="SM00392">
    <property type="entry name" value="PROF"/>
    <property type="match status" value="1"/>
</dbReference>
<accession>S9UG13</accession>
<dbReference type="PRINTS" id="PR00392">
    <property type="entry name" value="PROFILIN"/>
</dbReference>
<dbReference type="FunFam" id="3.30.450.30:FF:000019">
    <property type="entry name" value="Profilin"/>
    <property type="match status" value="1"/>
</dbReference>
<dbReference type="Gene3D" id="3.30.450.30">
    <property type="entry name" value="Dynein light chain 2a, cytoplasmic"/>
    <property type="match status" value="1"/>
</dbReference>
<proteinExistence type="inferred from homology"/>
<dbReference type="InterPro" id="IPR005455">
    <property type="entry name" value="PFN_euk"/>
</dbReference>
<dbReference type="CDD" id="cd00148">
    <property type="entry name" value="PROF"/>
    <property type="match status" value="1"/>
</dbReference>
<organism evidence="7 8">
    <name type="scientific">Angomonas deanei</name>
    <dbReference type="NCBI Taxonomy" id="59799"/>
    <lineage>
        <taxon>Eukaryota</taxon>
        <taxon>Discoba</taxon>
        <taxon>Euglenozoa</taxon>
        <taxon>Kinetoplastea</taxon>
        <taxon>Metakinetoplastina</taxon>
        <taxon>Trypanosomatida</taxon>
        <taxon>Trypanosomatidae</taxon>
        <taxon>Strigomonadinae</taxon>
        <taxon>Angomonas</taxon>
    </lineage>
</organism>
<dbReference type="InterPro" id="IPR048278">
    <property type="entry name" value="PFN"/>
</dbReference>
<keyword evidence="8" id="KW-1185">Reference proteome</keyword>
<evidence type="ECO:0000313" key="7">
    <source>
        <dbReference type="EMBL" id="CAD2216395.1"/>
    </source>
</evidence>
<dbReference type="GO" id="GO:0005856">
    <property type="term" value="C:cytoskeleton"/>
    <property type="evidence" value="ECO:0007669"/>
    <property type="project" value="UniProtKB-SubCell"/>
</dbReference>
<evidence type="ECO:0000256" key="6">
    <source>
        <dbReference type="RuleBase" id="RU003909"/>
    </source>
</evidence>
<keyword evidence="5" id="KW-0206">Cytoskeleton</keyword>
<dbReference type="SUPFAM" id="SSF55770">
    <property type="entry name" value="Profilin (actin-binding protein)"/>
    <property type="match status" value="1"/>
</dbReference>
<evidence type="ECO:0000256" key="2">
    <source>
        <dbReference type="ARBA" id="ARBA00010058"/>
    </source>
</evidence>
<dbReference type="VEuPathDB" id="TriTrypDB:ADEAN_000385700"/>
<sequence length="151" mass="15981">MSWQAYIDDSLIASGFMHSAAIVSLADGSYWAYGGTAIPQPAEVKHILQILNDLTLVQSSGVTVGGVKYFGLQSGNDGESKYFFFKKGAAGGCVYTTKQAFIIGVYGNPGDASSLDSELHKSSAKADVPVNPADCNATVKRIADYLIKLGY</sequence>
<dbReference type="AlphaFoldDB" id="S9UG13"/>
<dbReference type="PANTHER" id="PTHR11604">
    <property type="entry name" value="PROFILIN"/>
    <property type="match status" value="1"/>
</dbReference>
<gene>
    <name evidence="7" type="ORF">ADEAN_000385700</name>
</gene>
<dbReference type="Proteomes" id="UP000515908">
    <property type="component" value="Chromosome 06"/>
</dbReference>
<dbReference type="PROSITE" id="PS00414">
    <property type="entry name" value="PROFILIN"/>
    <property type="match status" value="1"/>
</dbReference>
<name>S9UG13_9TRYP</name>
<dbReference type="EMBL" id="LR877150">
    <property type="protein sequence ID" value="CAD2216395.1"/>
    <property type="molecule type" value="Genomic_DNA"/>
</dbReference>
<dbReference type="InterPro" id="IPR027310">
    <property type="entry name" value="Profilin_CS"/>
</dbReference>
<evidence type="ECO:0000256" key="1">
    <source>
        <dbReference type="ARBA" id="ARBA00004245"/>
    </source>
</evidence>